<evidence type="ECO:0000256" key="8">
    <source>
        <dbReference type="SAM" id="Phobius"/>
    </source>
</evidence>
<feature type="transmembrane region" description="Helical" evidence="8">
    <location>
        <begin position="164"/>
        <end position="188"/>
    </location>
</feature>
<dbReference type="PATRIC" id="fig|447.4.peg.1040"/>
<feature type="transmembrane region" description="Helical" evidence="8">
    <location>
        <begin position="125"/>
        <end position="158"/>
    </location>
</feature>
<dbReference type="GO" id="GO:0005886">
    <property type="term" value="C:plasma membrane"/>
    <property type="evidence" value="ECO:0007669"/>
    <property type="project" value="UniProtKB-SubCell"/>
</dbReference>
<feature type="transmembrane region" description="Helical" evidence="8">
    <location>
        <begin position="7"/>
        <end position="25"/>
    </location>
</feature>
<keyword evidence="10" id="KW-1185">Reference proteome</keyword>
<evidence type="ECO:0000256" key="3">
    <source>
        <dbReference type="ARBA" id="ARBA00022679"/>
    </source>
</evidence>
<protein>
    <recommendedName>
        <fullName evidence="11">Mannosyltransferase</fullName>
    </recommendedName>
</protein>
<feature type="transmembrane region" description="Helical" evidence="8">
    <location>
        <begin position="229"/>
        <end position="249"/>
    </location>
</feature>
<feature type="transmembrane region" description="Helical" evidence="8">
    <location>
        <begin position="340"/>
        <end position="358"/>
    </location>
</feature>
<gene>
    <name evidence="9" type="ORF">Lboz_0965</name>
</gene>
<dbReference type="OrthoDB" id="5659754at2"/>
<comment type="caution">
    <text evidence="9">The sequence shown here is derived from an EMBL/GenBank/DDBJ whole genome shotgun (WGS) entry which is preliminary data.</text>
</comment>
<evidence type="ECO:0000313" key="10">
    <source>
        <dbReference type="Proteomes" id="UP000054695"/>
    </source>
</evidence>
<comment type="similarity">
    <text evidence="7">Belongs to the glycosyltransferase 87 family.</text>
</comment>
<dbReference type="EMBL" id="LNXU01000012">
    <property type="protein sequence ID" value="KTC74978.1"/>
    <property type="molecule type" value="Genomic_DNA"/>
</dbReference>
<dbReference type="RefSeq" id="WP_058458651.1">
    <property type="nucleotide sequence ID" value="NZ_CAAAIY010000004.1"/>
</dbReference>
<name>A0A0W0RV40_LEGBO</name>
<feature type="transmembrane region" description="Helical" evidence="8">
    <location>
        <begin position="364"/>
        <end position="385"/>
    </location>
</feature>
<dbReference type="AlphaFoldDB" id="A0A0W0RV40"/>
<dbReference type="Proteomes" id="UP000054695">
    <property type="component" value="Unassembled WGS sequence"/>
</dbReference>
<feature type="transmembrane region" description="Helical" evidence="8">
    <location>
        <begin position="195"/>
        <end position="217"/>
    </location>
</feature>
<proteinExistence type="inferred from homology"/>
<keyword evidence="5 8" id="KW-1133">Transmembrane helix</keyword>
<keyword evidence="6 8" id="KW-0472">Membrane</keyword>
<dbReference type="STRING" id="447.Lboz_0965"/>
<feature type="transmembrane region" description="Helical" evidence="8">
    <location>
        <begin position="310"/>
        <end position="328"/>
    </location>
</feature>
<keyword evidence="3" id="KW-0808">Transferase</keyword>
<feature type="transmembrane region" description="Helical" evidence="8">
    <location>
        <begin position="405"/>
        <end position="427"/>
    </location>
</feature>
<reference evidence="9 10" key="1">
    <citation type="submission" date="2015-11" db="EMBL/GenBank/DDBJ databases">
        <title>Genomic analysis of 38 Legionella species identifies large and diverse effector repertoires.</title>
        <authorList>
            <person name="Burstein D."/>
            <person name="Amaro F."/>
            <person name="Zusman T."/>
            <person name="Lifshitz Z."/>
            <person name="Cohen O."/>
            <person name="Gilbert J.A."/>
            <person name="Pupko T."/>
            <person name="Shuman H.A."/>
            <person name="Segal G."/>
        </authorList>
    </citation>
    <scope>NUCLEOTIDE SEQUENCE [LARGE SCALE GENOMIC DNA]</scope>
    <source>
        <strain evidence="9 10">WIGA</strain>
    </source>
</reference>
<keyword evidence="2" id="KW-1003">Cell membrane</keyword>
<dbReference type="GO" id="GO:0016758">
    <property type="term" value="F:hexosyltransferase activity"/>
    <property type="evidence" value="ECO:0007669"/>
    <property type="project" value="InterPro"/>
</dbReference>
<sequence length="439" mass="51912">MSHCYRNICILVLLSFYCVLSFFIFKHYQRIDFSSFYYSAQALLHDENPYRNFFTAYSPSIKILPANLNPPFAFWLFDFFARLSFSNALIVWFCFSLILGIIGITITFRFAFATQFLQKNYVNLYLLYFAFFPTLMNFVTQQFGCILLFFIMLGYYFYLNHRDYIAGILWGIIIAIKLFPALLLFYTLKQGRKKVFVTMIATLLMAVLLPVLFHGPMIYKHYFKMMNHVFWYGDDWNASIYGFIFRLFFGGEKLPNMSYLIPINLLYGVLFVILFLWYWRKLGPTESNPINHQPFCLTLAMMLFMSPFGWMYYFSLLIFPMILTWFAALEEQQSPAKTMFVWLLCLFLVNFPIDYLNSQDMPDLLVRISFFSSFFYGLILLIFLLGKRKKIYGNNEILGDGTKHYSISVIIIIFILGVFVPIIYYLIRLLNLHLNLGLP</sequence>
<evidence type="ECO:0000256" key="7">
    <source>
        <dbReference type="ARBA" id="ARBA00024033"/>
    </source>
</evidence>
<evidence type="ECO:0000256" key="5">
    <source>
        <dbReference type="ARBA" id="ARBA00022989"/>
    </source>
</evidence>
<evidence type="ECO:0008006" key="11">
    <source>
        <dbReference type="Google" id="ProtNLM"/>
    </source>
</evidence>
<comment type="subcellular location">
    <subcellularLocation>
        <location evidence="1">Cell membrane</location>
        <topology evidence="1">Multi-pass membrane protein</topology>
    </subcellularLocation>
</comment>
<evidence type="ECO:0000256" key="1">
    <source>
        <dbReference type="ARBA" id="ARBA00004651"/>
    </source>
</evidence>
<keyword evidence="4 8" id="KW-0812">Transmembrane</keyword>
<dbReference type="Pfam" id="PF09594">
    <property type="entry name" value="GT87"/>
    <property type="match status" value="1"/>
</dbReference>
<feature type="transmembrane region" description="Helical" evidence="8">
    <location>
        <begin position="261"/>
        <end position="279"/>
    </location>
</feature>
<evidence type="ECO:0000256" key="4">
    <source>
        <dbReference type="ARBA" id="ARBA00022692"/>
    </source>
</evidence>
<feature type="transmembrane region" description="Helical" evidence="8">
    <location>
        <begin position="89"/>
        <end position="113"/>
    </location>
</feature>
<evidence type="ECO:0000256" key="2">
    <source>
        <dbReference type="ARBA" id="ARBA00022475"/>
    </source>
</evidence>
<dbReference type="InterPro" id="IPR018584">
    <property type="entry name" value="GT87"/>
</dbReference>
<evidence type="ECO:0000313" key="9">
    <source>
        <dbReference type="EMBL" id="KTC74978.1"/>
    </source>
</evidence>
<accession>A0A0W0RV40</accession>
<organism evidence="9 10">
    <name type="scientific">Legionella bozemanae</name>
    <name type="common">Fluoribacter bozemanae</name>
    <dbReference type="NCBI Taxonomy" id="447"/>
    <lineage>
        <taxon>Bacteria</taxon>
        <taxon>Pseudomonadati</taxon>
        <taxon>Pseudomonadota</taxon>
        <taxon>Gammaproteobacteria</taxon>
        <taxon>Legionellales</taxon>
        <taxon>Legionellaceae</taxon>
        <taxon>Legionella</taxon>
    </lineage>
</organism>
<evidence type="ECO:0000256" key="6">
    <source>
        <dbReference type="ARBA" id="ARBA00023136"/>
    </source>
</evidence>